<comment type="caution">
    <text evidence="1">The sequence shown here is derived from an EMBL/GenBank/DDBJ whole genome shotgun (WGS) entry which is preliminary data.</text>
</comment>
<gene>
    <name evidence="1" type="ORF">DSM101010T_13310</name>
</gene>
<organism evidence="1 2">
    <name type="scientific">Desulfovibrio subterraneus</name>
    <dbReference type="NCBI Taxonomy" id="2718620"/>
    <lineage>
        <taxon>Bacteria</taxon>
        <taxon>Pseudomonadati</taxon>
        <taxon>Thermodesulfobacteriota</taxon>
        <taxon>Desulfovibrionia</taxon>
        <taxon>Desulfovibrionales</taxon>
        <taxon>Desulfovibrionaceae</taxon>
        <taxon>Desulfovibrio</taxon>
    </lineage>
</organism>
<keyword evidence="2" id="KW-1185">Reference proteome</keyword>
<dbReference type="EMBL" id="BLVO01000012">
    <property type="protein sequence ID" value="GFM32966.1"/>
    <property type="molecule type" value="Genomic_DNA"/>
</dbReference>
<reference evidence="1 2" key="1">
    <citation type="submission" date="2020-05" db="EMBL/GenBank/DDBJ databases">
        <title>Draft genome sequence of Desulfovibrio sp. strain HN2T.</title>
        <authorList>
            <person name="Ueno A."/>
            <person name="Tamazawa S."/>
            <person name="Tamamura S."/>
            <person name="Murakami T."/>
            <person name="Kiyama T."/>
            <person name="Inomata H."/>
            <person name="Amano Y."/>
            <person name="Miyakawa K."/>
            <person name="Tamaki H."/>
            <person name="Naganuma T."/>
            <person name="Kaneko K."/>
        </authorList>
    </citation>
    <scope>NUCLEOTIDE SEQUENCE [LARGE SCALE GENOMIC DNA]</scope>
    <source>
        <strain evidence="1 2">HN2</strain>
    </source>
</reference>
<name>A0A7J0BH00_9BACT</name>
<evidence type="ECO:0000313" key="2">
    <source>
        <dbReference type="Proteomes" id="UP000503840"/>
    </source>
</evidence>
<sequence>MVQIESGEHQRLLHLYYALFDHELIPTTRSNAALSQAMQRCNRYFEGGTSCQ</sequence>
<dbReference type="Proteomes" id="UP000503840">
    <property type="component" value="Unassembled WGS sequence"/>
</dbReference>
<accession>A0A7J0BH00</accession>
<dbReference type="AlphaFoldDB" id="A0A7J0BH00"/>
<proteinExistence type="predicted"/>
<evidence type="ECO:0000313" key="1">
    <source>
        <dbReference type="EMBL" id="GFM32966.1"/>
    </source>
</evidence>
<protein>
    <submittedName>
        <fullName evidence="1">Uncharacterized protein</fullName>
    </submittedName>
</protein>